<evidence type="ECO:0000313" key="1">
    <source>
        <dbReference type="EMBL" id="ACC72881.1"/>
    </source>
</evidence>
<reference evidence="2" key="1">
    <citation type="journal article" date="2014" name="Stand. Genomic Sci.">
        <title>Complete genome sequence of Burkholderia phymatum STM815(T), a broad host range and efficient nitrogen-fixing symbiont of Mimosa species.</title>
        <authorList>
            <person name="Moulin L."/>
            <person name="Klonowska A."/>
            <person name="Caroline B."/>
            <person name="Booth K."/>
            <person name="Vriezen J.A."/>
            <person name="Melkonian R."/>
            <person name="James E.K."/>
            <person name="Young J.P."/>
            <person name="Bena G."/>
            <person name="Hauser L."/>
            <person name="Land M."/>
            <person name="Kyrpides N."/>
            <person name="Bruce D."/>
            <person name="Chain P."/>
            <person name="Copeland A."/>
            <person name="Pitluck S."/>
            <person name="Woyke T."/>
            <person name="Lizotte-Waniewski M."/>
            <person name="Bristow J."/>
            <person name="Riley M."/>
        </authorList>
    </citation>
    <scope>NUCLEOTIDE SEQUENCE [LARGE SCALE GENOMIC DNA]</scope>
    <source>
        <strain evidence="2">DSM 17167 / CIP 108236 / LMG 21445 / STM815</strain>
    </source>
</reference>
<protein>
    <submittedName>
        <fullName evidence="1">Uncharacterized protein</fullName>
    </submittedName>
</protein>
<dbReference type="KEGG" id="bph:Bphy_3747"/>
<accession>B2JN33</accession>
<dbReference type="STRING" id="391038.Bphy_3747"/>
<keyword evidence="2" id="KW-1185">Reference proteome</keyword>
<dbReference type="EMBL" id="CP001044">
    <property type="protein sequence ID" value="ACC72881.1"/>
    <property type="molecule type" value="Genomic_DNA"/>
</dbReference>
<proteinExistence type="predicted"/>
<name>B2JN33_PARP8</name>
<dbReference type="AlphaFoldDB" id="B2JN33"/>
<gene>
    <name evidence="1" type="ordered locus">Bphy_3747</name>
</gene>
<evidence type="ECO:0000313" key="2">
    <source>
        <dbReference type="Proteomes" id="UP000001192"/>
    </source>
</evidence>
<organism evidence="1 2">
    <name type="scientific">Paraburkholderia phymatum (strain DSM 17167 / CIP 108236 / LMG 21445 / STM815)</name>
    <name type="common">Burkholderia phymatum</name>
    <dbReference type="NCBI Taxonomy" id="391038"/>
    <lineage>
        <taxon>Bacteria</taxon>
        <taxon>Pseudomonadati</taxon>
        <taxon>Pseudomonadota</taxon>
        <taxon>Betaproteobacteria</taxon>
        <taxon>Burkholderiales</taxon>
        <taxon>Burkholderiaceae</taxon>
        <taxon>Paraburkholderia</taxon>
    </lineage>
</organism>
<dbReference type="HOGENOM" id="CLU_2448944_0_0_4"/>
<dbReference type="Proteomes" id="UP000001192">
    <property type="component" value="Chromosome 2"/>
</dbReference>
<sequence>MRAPRVTRAIRVGRIGGGCRNWTLTVARYSLILPKAPPIRLEAFKPDAYLRCIEQSFADTLAKQLFLADLVVFLTLLGQKQRNSQKVFS</sequence>